<proteinExistence type="predicted"/>
<accession>A0A9D3Z5G8</accession>
<keyword evidence="1" id="KW-0472">Membrane</keyword>
<protein>
    <submittedName>
        <fullName evidence="2">Uncharacterized protein</fullName>
    </submittedName>
</protein>
<evidence type="ECO:0000313" key="2">
    <source>
        <dbReference type="EMBL" id="KAH3710564.1"/>
    </source>
</evidence>
<keyword evidence="1" id="KW-1133">Transmembrane helix</keyword>
<comment type="caution">
    <text evidence="2">The sequence shown here is derived from an EMBL/GenBank/DDBJ whole genome shotgun (WGS) entry which is preliminary data.</text>
</comment>
<name>A0A9D3Z5G8_DREPO</name>
<feature type="transmembrane region" description="Helical" evidence="1">
    <location>
        <begin position="21"/>
        <end position="42"/>
    </location>
</feature>
<organism evidence="2 3">
    <name type="scientific">Dreissena polymorpha</name>
    <name type="common">Zebra mussel</name>
    <name type="synonym">Mytilus polymorpha</name>
    <dbReference type="NCBI Taxonomy" id="45954"/>
    <lineage>
        <taxon>Eukaryota</taxon>
        <taxon>Metazoa</taxon>
        <taxon>Spiralia</taxon>
        <taxon>Lophotrochozoa</taxon>
        <taxon>Mollusca</taxon>
        <taxon>Bivalvia</taxon>
        <taxon>Autobranchia</taxon>
        <taxon>Heteroconchia</taxon>
        <taxon>Euheterodonta</taxon>
        <taxon>Imparidentia</taxon>
        <taxon>Neoheterodontei</taxon>
        <taxon>Myida</taxon>
        <taxon>Dreissenoidea</taxon>
        <taxon>Dreissenidae</taxon>
        <taxon>Dreissena</taxon>
    </lineage>
</organism>
<keyword evidence="1" id="KW-0812">Transmembrane</keyword>
<keyword evidence="3" id="KW-1185">Reference proteome</keyword>
<reference evidence="2" key="1">
    <citation type="journal article" date="2019" name="bioRxiv">
        <title>The Genome of the Zebra Mussel, Dreissena polymorpha: A Resource for Invasive Species Research.</title>
        <authorList>
            <person name="McCartney M.A."/>
            <person name="Auch B."/>
            <person name="Kono T."/>
            <person name="Mallez S."/>
            <person name="Zhang Y."/>
            <person name="Obille A."/>
            <person name="Becker A."/>
            <person name="Abrahante J.E."/>
            <person name="Garbe J."/>
            <person name="Badalamenti J.P."/>
            <person name="Herman A."/>
            <person name="Mangelson H."/>
            <person name="Liachko I."/>
            <person name="Sullivan S."/>
            <person name="Sone E.D."/>
            <person name="Koren S."/>
            <person name="Silverstein K.A.T."/>
            <person name="Beckman K.B."/>
            <person name="Gohl D.M."/>
        </authorList>
    </citation>
    <scope>NUCLEOTIDE SEQUENCE</scope>
    <source>
        <strain evidence="2">Duluth1</strain>
        <tissue evidence="2">Whole animal</tissue>
    </source>
</reference>
<dbReference type="AlphaFoldDB" id="A0A9D3Z5G8"/>
<evidence type="ECO:0000313" key="3">
    <source>
        <dbReference type="Proteomes" id="UP000828390"/>
    </source>
</evidence>
<evidence type="ECO:0000256" key="1">
    <source>
        <dbReference type="SAM" id="Phobius"/>
    </source>
</evidence>
<sequence>MHQYKNDNGTKSGRTTGQLRYGCVSMVHYVFVMTAGSSMTAYSTLKTLANTSQPKASVTIDADGNRLTESAAV</sequence>
<dbReference type="EMBL" id="JAIWYP010000014">
    <property type="protein sequence ID" value="KAH3710564.1"/>
    <property type="molecule type" value="Genomic_DNA"/>
</dbReference>
<reference evidence="2" key="2">
    <citation type="submission" date="2020-11" db="EMBL/GenBank/DDBJ databases">
        <authorList>
            <person name="McCartney M.A."/>
            <person name="Auch B."/>
            <person name="Kono T."/>
            <person name="Mallez S."/>
            <person name="Becker A."/>
            <person name="Gohl D.M."/>
            <person name="Silverstein K.A.T."/>
            <person name="Koren S."/>
            <person name="Bechman K.B."/>
            <person name="Herman A."/>
            <person name="Abrahante J.E."/>
            <person name="Garbe J."/>
        </authorList>
    </citation>
    <scope>NUCLEOTIDE SEQUENCE</scope>
    <source>
        <strain evidence="2">Duluth1</strain>
        <tissue evidence="2">Whole animal</tissue>
    </source>
</reference>
<gene>
    <name evidence="2" type="ORF">DPMN_070050</name>
</gene>
<dbReference type="Proteomes" id="UP000828390">
    <property type="component" value="Unassembled WGS sequence"/>
</dbReference>